<dbReference type="SUPFAM" id="SSF160631">
    <property type="entry name" value="SMI1/KNR4-like"/>
    <property type="match status" value="1"/>
</dbReference>
<name>A0ABU8XDI4_9BURK</name>
<dbReference type="EMBL" id="JBBKZS010000013">
    <property type="protein sequence ID" value="MEJ8857880.1"/>
    <property type="molecule type" value="Genomic_DNA"/>
</dbReference>
<evidence type="ECO:0000259" key="1">
    <source>
        <dbReference type="SMART" id="SM00860"/>
    </source>
</evidence>
<dbReference type="InterPro" id="IPR018958">
    <property type="entry name" value="Knr4/Smi1-like_dom"/>
</dbReference>
<comment type="caution">
    <text evidence="2">The sequence shown here is derived from an EMBL/GenBank/DDBJ whole genome shotgun (WGS) entry which is preliminary data.</text>
</comment>
<keyword evidence="3" id="KW-1185">Reference proteome</keyword>
<evidence type="ECO:0000313" key="3">
    <source>
        <dbReference type="Proteomes" id="UP001367030"/>
    </source>
</evidence>
<organism evidence="2 3">
    <name type="scientific">Variovorax robiniae</name>
    <dbReference type="NCBI Taxonomy" id="1836199"/>
    <lineage>
        <taxon>Bacteria</taxon>
        <taxon>Pseudomonadati</taxon>
        <taxon>Pseudomonadota</taxon>
        <taxon>Betaproteobacteria</taxon>
        <taxon>Burkholderiales</taxon>
        <taxon>Comamonadaceae</taxon>
        <taxon>Variovorax</taxon>
    </lineage>
</organism>
<dbReference type="Pfam" id="PF09346">
    <property type="entry name" value="SMI1_KNR4"/>
    <property type="match status" value="1"/>
</dbReference>
<dbReference type="InterPro" id="IPR037883">
    <property type="entry name" value="Knr4/Smi1-like_sf"/>
</dbReference>
<protein>
    <submittedName>
        <fullName evidence="2">SMI1/KNR4 family protein</fullName>
    </submittedName>
</protein>
<gene>
    <name evidence="2" type="ORF">WKW79_25145</name>
</gene>
<reference evidence="2 3" key="1">
    <citation type="submission" date="2024-03" db="EMBL/GenBank/DDBJ databases">
        <title>Novel species of the genus Variovorax.</title>
        <authorList>
            <person name="Liu Q."/>
            <person name="Xin Y.-H."/>
        </authorList>
    </citation>
    <scope>NUCLEOTIDE SEQUENCE [LARGE SCALE GENOMIC DNA]</scope>
    <source>
        <strain evidence="2 3">KACC 18901</strain>
    </source>
</reference>
<dbReference type="Proteomes" id="UP001367030">
    <property type="component" value="Unassembled WGS sequence"/>
</dbReference>
<sequence length="168" mass="19316">MNQALKSLVDEIFQLTEKYNKVLGVHEVQTMNAPATPAEIDALEAHLGTKLPPSYRDLLEICNGWTGFFSDMDLLSVQQQMEGEYARYVHQWKGEQWAEGEPVPVEAIVFAIALNTNHALLFDTNTVKKNGEMKAVWWDDGELTRYDGLVKLLEAQRDRLKRLIRRKR</sequence>
<proteinExistence type="predicted"/>
<dbReference type="Gene3D" id="3.40.1580.10">
    <property type="entry name" value="SMI1/KNR4-like"/>
    <property type="match status" value="1"/>
</dbReference>
<dbReference type="SMART" id="SM00860">
    <property type="entry name" value="SMI1_KNR4"/>
    <property type="match status" value="1"/>
</dbReference>
<feature type="domain" description="Knr4/Smi1-like" evidence="1">
    <location>
        <begin position="34"/>
        <end position="155"/>
    </location>
</feature>
<dbReference type="RefSeq" id="WP_340337949.1">
    <property type="nucleotide sequence ID" value="NZ_JBBKZS010000013.1"/>
</dbReference>
<evidence type="ECO:0000313" key="2">
    <source>
        <dbReference type="EMBL" id="MEJ8857880.1"/>
    </source>
</evidence>
<accession>A0ABU8XDI4</accession>